<dbReference type="InterPro" id="IPR032508">
    <property type="entry name" value="FecR_C"/>
</dbReference>
<dbReference type="Proteomes" id="UP000249819">
    <property type="component" value="Unassembled WGS sequence"/>
</dbReference>
<feature type="domain" description="Protein FecR C-terminal" evidence="2">
    <location>
        <begin position="326"/>
        <end position="388"/>
    </location>
</feature>
<dbReference type="EMBL" id="QLMA01000002">
    <property type="protein sequence ID" value="RAJ85385.1"/>
    <property type="molecule type" value="Genomic_DNA"/>
</dbReference>
<name>A0A327W4R0_9BACT</name>
<dbReference type="AlphaFoldDB" id="A0A327W4R0"/>
<dbReference type="GO" id="GO:0016989">
    <property type="term" value="F:sigma factor antagonist activity"/>
    <property type="evidence" value="ECO:0007669"/>
    <property type="project" value="TreeGrafter"/>
</dbReference>
<dbReference type="PANTHER" id="PTHR30273:SF2">
    <property type="entry name" value="PROTEIN FECR"/>
    <property type="match status" value="1"/>
</dbReference>
<evidence type="ECO:0000313" key="3">
    <source>
        <dbReference type="EMBL" id="RAJ85385.1"/>
    </source>
</evidence>
<accession>A0A327W4R0</accession>
<gene>
    <name evidence="3" type="ORF">CLV59_10287</name>
</gene>
<dbReference type="RefSeq" id="WP_111591050.1">
    <property type="nucleotide sequence ID" value="NZ_QLMA01000002.1"/>
</dbReference>
<proteinExistence type="predicted"/>
<evidence type="ECO:0000259" key="1">
    <source>
        <dbReference type="Pfam" id="PF04773"/>
    </source>
</evidence>
<dbReference type="Pfam" id="PF04773">
    <property type="entry name" value="FecR"/>
    <property type="match status" value="1"/>
</dbReference>
<comment type="caution">
    <text evidence="3">The sequence shown here is derived from an EMBL/GenBank/DDBJ whole genome shotgun (WGS) entry which is preliminary data.</text>
</comment>
<dbReference type="InterPro" id="IPR006860">
    <property type="entry name" value="FecR"/>
</dbReference>
<evidence type="ECO:0000259" key="2">
    <source>
        <dbReference type="Pfam" id="PF16344"/>
    </source>
</evidence>
<reference evidence="3 4" key="1">
    <citation type="submission" date="2018-06" db="EMBL/GenBank/DDBJ databases">
        <title>Genomic Encyclopedia of Archaeal and Bacterial Type Strains, Phase II (KMG-II): from individual species to whole genera.</title>
        <authorList>
            <person name="Goeker M."/>
        </authorList>
    </citation>
    <scope>NUCLEOTIDE SEQUENCE [LARGE SCALE GENOMIC DNA]</scope>
    <source>
        <strain evidence="3 4">DSM 29821</strain>
    </source>
</reference>
<dbReference type="FunFam" id="2.60.120.1440:FF:000001">
    <property type="entry name" value="Putative anti-sigma factor"/>
    <property type="match status" value="1"/>
</dbReference>
<dbReference type="Gene3D" id="3.55.50.30">
    <property type="match status" value="1"/>
</dbReference>
<organism evidence="3 4">
    <name type="scientific">Chitinophaga dinghuensis</name>
    <dbReference type="NCBI Taxonomy" id="1539050"/>
    <lineage>
        <taxon>Bacteria</taxon>
        <taxon>Pseudomonadati</taxon>
        <taxon>Bacteroidota</taxon>
        <taxon>Chitinophagia</taxon>
        <taxon>Chitinophagales</taxon>
        <taxon>Chitinophagaceae</taxon>
        <taxon>Chitinophaga</taxon>
    </lineage>
</organism>
<keyword evidence="4" id="KW-1185">Reference proteome</keyword>
<protein>
    <submittedName>
        <fullName evidence="3">FecR protein</fullName>
    </submittedName>
</protein>
<dbReference type="InterPro" id="IPR012373">
    <property type="entry name" value="Ferrdict_sens_TM"/>
</dbReference>
<dbReference type="Gene3D" id="2.60.120.1440">
    <property type="match status" value="1"/>
</dbReference>
<dbReference type="PANTHER" id="PTHR30273">
    <property type="entry name" value="PERIPLASMIC SIGNAL SENSOR AND SIGMA FACTOR ACTIVATOR FECR-RELATED"/>
    <property type="match status" value="1"/>
</dbReference>
<feature type="domain" description="FecR protein" evidence="1">
    <location>
        <begin position="183"/>
        <end position="282"/>
    </location>
</feature>
<sequence>MTKEQLDTFLKDYATGNYSQQEYQAFRHWMASASLTEQQEVLDKYGEELFVIPGKPSMDLRRIAMIESALDEADWEKEESSARIVTFRRWWAAAAVLVLMGAGTALMLHQHKVKPVAVAQKQDVPPGKDGAVLILGDGSKVVLDSLGNGIVAHQNGASVVLDSGKIGYALAGGDENREPQFNTLTTPIGRQFKVVLPDGTTVWLNAQSSVKYPTFFKGDDRIVEVSGEVYMEVAQDEKHPFKVNIKRADKHTALVEVLGTHFNINAYPDESSCKITLVQGAVMVSAPENKKKELLKPDQQASISETQQISIQYANTESVTAWKNGYFDFEENDLPMLARQLTRWYGIETKITDKVSDTRVGGKISRNLMLADMIKVLNQAGVNCRIEDYNKLVFVP</sequence>
<dbReference type="Pfam" id="PF16344">
    <property type="entry name" value="FecR_C"/>
    <property type="match status" value="1"/>
</dbReference>
<evidence type="ECO:0000313" key="4">
    <source>
        <dbReference type="Proteomes" id="UP000249819"/>
    </source>
</evidence>
<dbReference type="OrthoDB" id="625980at2"/>